<dbReference type="Proteomes" id="UP000799440">
    <property type="component" value="Unassembled WGS sequence"/>
</dbReference>
<dbReference type="AlphaFoldDB" id="A0A6A6V220"/>
<sequence>MCILLPIDHLACTHTVTLFQHCLLARRSKTRGLCPCQRVRQHQRPIVTRKLCINCGGPRVFGGRGGVGKLRGVEEEVESEEEEQEVGEEEREVEGEEVMEEVMEEGKEIGDQHRSVDFAYVEKARISYSMARRLQISRRETWEPSSHVPSLDTASSHPVARDLAETYQSKPTPNLPLKNPKRQSLQLRIRTDSFSLPSSLPSSSPSPSPSSPPMRKQRHSDPYPRNLYTHTLKSTYPATPPHSPSPSPIPTKANDSKTPPSTPISEGFTISKPLANFLLLTRVKETKGDEGGYAGMLTRSREVVV</sequence>
<evidence type="ECO:0000313" key="3">
    <source>
        <dbReference type="Proteomes" id="UP000799440"/>
    </source>
</evidence>
<evidence type="ECO:0000256" key="1">
    <source>
        <dbReference type="SAM" id="MobiDB-lite"/>
    </source>
</evidence>
<evidence type="ECO:0000313" key="2">
    <source>
        <dbReference type="EMBL" id="KAF2744588.1"/>
    </source>
</evidence>
<accession>A0A6A6V220</accession>
<organism evidence="2 3">
    <name type="scientific">Sporormia fimetaria CBS 119925</name>
    <dbReference type="NCBI Taxonomy" id="1340428"/>
    <lineage>
        <taxon>Eukaryota</taxon>
        <taxon>Fungi</taxon>
        <taxon>Dikarya</taxon>
        <taxon>Ascomycota</taxon>
        <taxon>Pezizomycotina</taxon>
        <taxon>Dothideomycetes</taxon>
        <taxon>Pleosporomycetidae</taxon>
        <taxon>Pleosporales</taxon>
        <taxon>Sporormiaceae</taxon>
        <taxon>Sporormia</taxon>
    </lineage>
</organism>
<protein>
    <submittedName>
        <fullName evidence="2">Uncharacterized protein</fullName>
    </submittedName>
</protein>
<proteinExistence type="predicted"/>
<name>A0A6A6V220_9PLEO</name>
<gene>
    <name evidence="2" type="ORF">M011DRAFT_460870</name>
</gene>
<feature type="compositionally biased region" description="Acidic residues" evidence="1">
    <location>
        <begin position="75"/>
        <end position="96"/>
    </location>
</feature>
<feature type="region of interest" description="Disordered" evidence="1">
    <location>
        <begin position="194"/>
        <end position="268"/>
    </location>
</feature>
<feature type="region of interest" description="Disordered" evidence="1">
    <location>
        <begin position="71"/>
        <end position="96"/>
    </location>
</feature>
<dbReference type="EMBL" id="MU006588">
    <property type="protein sequence ID" value="KAF2744588.1"/>
    <property type="molecule type" value="Genomic_DNA"/>
</dbReference>
<reference evidence="2" key="1">
    <citation type="journal article" date="2020" name="Stud. Mycol.">
        <title>101 Dothideomycetes genomes: a test case for predicting lifestyles and emergence of pathogens.</title>
        <authorList>
            <person name="Haridas S."/>
            <person name="Albert R."/>
            <person name="Binder M."/>
            <person name="Bloem J."/>
            <person name="Labutti K."/>
            <person name="Salamov A."/>
            <person name="Andreopoulos B."/>
            <person name="Baker S."/>
            <person name="Barry K."/>
            <person name="Bills G."/>
            <person name="Bluhm B."/>
            <person name="Cannon C."/>
            <person name="Castanera R."/>
            <person name="Culley D."/>
            <person name="Daum C."/>
            <person name="Ezra D."/>
            <person name="Gonzalez J."/>
            <person name="Henrissat B."/>
            <person name="Kuo A."/>
            <person name="Liang C."/>
            <person name="Lipzen A."/>
            <person name="Lutzoni F."/>
            <person name="Magnuson J."/>
            <person name="Mondo S."/>
            <person name="Nolan M."/>
            <person name="Ohm R."/>
            <person name="Pangilinan J."/>
            <person name="Park H.-J."/>
            <person name="Ramirez L."/>
            <person name="Alfaro M."/>
            <person name="Sun H."/>
            <person name="Tritt A."/>
            <person name="Yoshinaga Y."/>
            <person name="Zwiers L.-H."/>
            <person name="Turgeon B."/>
            <person name="Goodwin S."/>
            <person name="Spatafora J."/>
            <person name="Crous P."/>
            <person name="Grigoriev I."/>
        </authorList>
    </citation>
    <scope>NUCLEOTIDE SEQUENCE</scope>
    <source>
        <strain evidence="2">CBS 119925</strain>
    </source>
</reference>
<dbReference type="OrthoDB" id="3795884at2759"/>
<keyword evidence="3" id="KW-1185">Reference proteome</keyword>
<feature type="compositionally biased region" description="Pro residues" evidence="1">
    <location>
        <begin position="238"/>
        <end position="249"/>
    </location>
</feature>